<dbReference type="STRING" id="1450535.A0A317WY61"/>
<dbReference type="GeneID" id="37113485"/>
<dbReference type="Gene3D" id="1.20.1290.10">
    <property type="entry name" value="AhpD-like"/>
    <property type="match status" value="1"/>
</dbReference>
<keyword evidence="2" id="KW-1185">Reference proteome</keyword>
<evidence type="ECO:0000313" key="2">
    <source>
        <dbReference type="Proteomes" id="UP000246702"/>
    </source>
</evidence>
<organism evidence="1 2">
    <name type="scientific">Aspergillus sclerotioniger CBS 115572</name>
    <dbReference type="NCBI Taxonomy" id="1450535"/>
    <lineage>
        <taxon>Eukaryota</taxon>
        <taxon>Fungi</taxon>
        <taxon>Dikarya</taxon>
        <taxon>Ascomycota</taxon>
        <taxon>Pezizomycotina</taxon>
        <taxon>Eurotiomycetes</taxon>
        <taxon>Eurotiomycetidae</taxon>
        <taxon>Eurotiales</taxon>
        <taxon>Aspergillaceae</taxon>
        <taxon>Aspergillus</taxon>
        <taxon>Aspergillus subgen. Circumdati</taxon>
    </lineage>
</organism>
<dbReference type="Proteomes" id="UP000246702">
    <property type="component" value="Unassembled WGS sequence"/>
</dbReference>
<dbReference type="RefSeq" id="XP_025469072.1">
    <property type="nucleotide sequence ID" value="XM_025611342.1"/>
</dbReference>
<dbReference type="EMBL" id="MSFK01000009">
    <property type="protein sequence ID" value="PWY91344.1"/>
    <property type="molecule type" value="Genomic_DNA"/>
</dbReference>
<dbReference type="PANTHER" id="PTHR34846:SF5">
    <property type="entry name" value="CARBOXYMUCONOLACTONE DECARBOXYLASE-LIKE DOMAIN-CONTAINING PROTEIN"/>
    <property type="match status" value="1"/>
</dbReference>
<dbReference type="AlphaFoldDB" id="A0A317WY61"/>
<accession>A0A317WY61</accession>
<sequence length="205" mass="22617">MSSQSWFIPPFNPETADPAVAQAMALLPVERNLPKVLANSATFFQPFMQLTAASWAPTRTIRSSEWQVVVLRTASILESDYEWQVNEPVARLFGFDDDALAKLREGDLSDKTIFSDRHRLVAQMTAELVTQHRLSPETAQASNAVLGPEGTVEVIVIHSVYALIANLSRSAGLVDDPPVAGLDAILRKYNAAAIEKENEQRARDE</sequence>
<comment type="caution">
    <text evidence="1">The sequence shown here is derived from an EMBL/GenBank/DDBJ whole genome shotgun (WGS) entry which is preliminary data.</text>
</comment>
<protein>
    <recommendedName>
        <fullName evidence="3">Carboxymuconolactone decarboxylase-like domain-containing protein</fullName>
    </recommendedName>
</protein>
<dbReference type="OrthoDB" id="2567457at2759"/>
<gene>
    <name evidence="1" type="ORF">BO94DRAFT_533475</name>
</gene>
<evidence type="ECO:0000313" key="1">
    <source>
        <dbReference type="EMBL" id="PWY91344.1"/>
    </source>
</evidence>
<dbReference type="SUPFAM" id="SSF69118">
    <property type="entry name" value="AhpD-like"/>
    <property type="match status" value="1"/>
</dbReference>
<proteinExistence type="predicted"/>
<evidence type="ECO:0008006" key="3">
    <source>
        <dbReference type="Google" id="ProtNLM"/>
    </source>
</evidence>
<dbReference type="PANTHER" id="PTHR34846">
    <property type="entry name" value="4-CARBOXYMUCONOLACTONE DECARBOXYLASE FAMILY PROTEIN (AFU_ORTHOLOGUE AFUA_6G11590)"/>
    <property type="match status" value="1"/>
</dbReference>
<reference evidence="1 2" key="1">
    <citation type="submission" date="2016-12" db="EMBL/GenBank/DDBJ databases">
        <title>The genomes of Aspergillus section Nigri reveals drivers in fungal speciation.</title>
        <authorList>
            <consortium name="DOE Joint Genome Institute"/>
            <person name="Vesth T.C."/>
            <person name="Nybo J."/>
            <person name="Theobald S."/>
            <person name="Brandl J."/>
            <person name="Frisvad J.C."/>
            <person name="Nielsen K.F."/>
            <person name="Lyhne E.K."/>
            <person name="Kogle M.E."/>
            <person name="Kuo A."/>
            <person name="Riley R."/>
            <person name="Clum A."/>
            <person name="Nolan M."/>
            <person name="Lipzen A."/>
            <person name="Salamov A."/>
            <person name="Henrissat B."/>
            <person name="Wiebenga A."/>
            <person name="De Vries R.P."/>
            <person name="Grigoriev I.V."/>
            <person name="Mortensen U.H."/>
            <person name="Andersen M.R."/>
            <person name="Baker S.E."/>
        </authorList>
    </citation>
    <scope>NUCLEOTIDE SEQUENCE [LARGE SCALE GENOMIC DNA]</scope>
    <source>
        <strain evidence="1 2">CBS 115572</strain>
    </source>
</reference>
<name>A0A317WY61_9EURO</name>
<dbReference type="InterPro" id="IPR029032">
    <property type="entry name" value="AhpD-like"/>
</dbReference>